<dbReference type="SMART" id="SM00382">
    <property type="entry name" value="AAA"/>
    <property type="match status" value="1"/>
</dbReference>
<dbReference type="PROSITE" id="PS00211">
    <property type="entry name" value="ABC_TRANSPORTER_1"/>
    <property type="match status" value="1"/>
</dbReference>
<dbReference type="SUPFAM" id="SSF52540">
    <property type="entry name" value="P-loop containing nucleoside triphosphate hydrolases"/>
    <property type="match status" value="1"/>
</dbReference>
<gene>
    <name evidence="9" type="ORF">GJ700_30025</name>
</gene>
<dbReference type="InterPro" id="IPR027417">
    <property type="entry name" value="P-loop_NTPase"/>
</dbReference>
<keyword evidence="5" id="KW-0812">Transmembrane</keyword>
<dbReference type="CDD" id="cd03255">
    <property type="entry name" value="ABC_MJ0796_LolCDE_FtsE"/>
    <property type="match status" value="1"/>
</dbReference>
<evidence type="ECO:0000256" key="3">
    <source>
        <dbReference type="ARBA" id="ARBA00022741"/>
    </source>
</evidence>
<evidence type="ECO:0000313" key="10">
    <source>
        <dbReference type="Proteomes" id="UP000446768"/>
    </source>
</evidence>
<dbReference type="InterPro" id="IPR017911">
    <property type="entry name" value="MacB-like_ATP-bd"/>
</dbReference>
<keyword evidence="6" id="KW-0046">Antibiotic resistance</keyword>
<dbReference type="Proteomes" id="UP000446768">
    <property type="component" value="Unassembled WGS sequence"/>
</dbReference>
<reference evidence="9 10" key="1">
    <citation type="submission" date="2019-11" db="EMBL/GenBank/DDBJ databases">
        <title>Novel species isolated from a subtropical stream in China.</title>
        <authorList>
            <person name="Lu H."/>
        </authorList>
    </citation>
    <scope>NUCLEOTIDE SEQUENCE [LARGE SCALE GENOMIC DNA]</scope>
    <source>
        <strain evidence="9 10">FT92W</strain>
    </source>
</reference>
<dbReference type="EMBL" id="WKJJ01000025">
    <property type="protein sequence ID" value="MRV75959.1"/>
    <property type="molecule type" value="Genomic_DNA"/>
</dbReference>
<evidence type="ECO:0000256" key="5">
    <source>
        <dbReference type="ARBA" id="ARBA00022989"/>
    </source>
</evidence>
<evidence type="ECO:0000256" key="2">
    <source>
        <dbReference type="ARBA" id="ARBA00022475"/>
    </source>
</evidence>
<evidence type="ECO:0000256" key="4">
    <source>
        <dbReference type="ARBA" id="ARBA00022840"/>
    </source>
</evidence>
<dbReference type="InterPro" id="IPR017871">
    <property type="entry name" value="ABC_transporter-like_CS"/>
</dbReference>
<keyword evidence="5" id="KW-0472">Membrane</keyword>
<protein>
    <submittedName>
        <fullName evidence="9">ATP-binding cassette domain-containing protein</fullName>
    </submittedName>
</protein>
<dbReference type="InterPro" id="IPR003439">
    <property type="entry name" value="ABC_transporter-like_ATP-bd"/>
</dbReference>
<evidence type="ECO:0000256" key="7">
    <source>
        <dbReference type="ARBA" id="ARBA00038388"/>
    </source>
</evidence>
<dbReference type="GO" id="GO:0005524">
    <property type="term" value="F:ATP binding"/>
    <property type="evidence" value="ECO:0007669"/>
    <property type="project" value="UniProtKB-KW"/>
</dbReference>
<dbReference type="AlphaFoldDB" id="A0A7X2LXI6"/>
<name>A0A7X2LXI6_9BURK</name>
<sequence length="246" mass="26751">MNSHLTISGGATPPPRAPLYDLQAISRTFPFGRTDVQALRDVSLAIRHGEYLALCGASGSGKSTLLNLLGLIDFPTSGTLRLEGDDVAALDEVRRAECRSRKIGFIFQNFNLVPVLSALENVMLPLHIQGQSAAQASARARHWLEQVGLEGQLHFRPDRLSGGQRQRVAIARALITEPRVLLADEPTANLDSRTGDGVMELLASLNRSTGATCIIATHDPRLMERMPRLVRLTDGRIVDDCAREAA</sequence>
<dbReference type="Gene3D" id="3.40.50.300">
    <property type="entry name" value="P-loop containing nucleotide triphosphate hydrolases"/>
    <property type="match status" value="1"/>
</dbReference>
<accession>A0A7X2LXI6</accession>
<dbReference type="GO" id="GO:0098796">
    <property type="term" value="C:membrane protein complex"/>
    <property type="evidence" value="ECO:0007669"/>
    <property type="project" value="UniProtKB-ARBA"/>
</dbReference>
<keyword evidence="1" id="KW-0813">Transport</keyword>
<keyword evidence="4 9" id="KW-0067">ATP-binding</keyword>
<keyword evidence="5" id="KW-1133">Transmembrane helix</keyword>
<dbReference type="Pfam" id="PF00005">
    <property type="entry name" value="ABC_tran"/>
    <property type="match status" value="1"/>
</dbReference>
<comment type="similarity">
    <text evidence="7">Belongs to the ABC transporter superfamily. Macrolide exporter (TC 3.A.1.122) family.</text>
</comment>
<evidence type="ECO:0000256" key="1">
    <source>
        <dbReference type="ARBA" id="ARBA00022448"/>
    </source>
</evidence>
<dbReference type="GO" id="GO:0022857">
    <property type="term" value="F:transmembrane transporter activity"/>
    <property type="evidence" value="ECO:0007669"/>
    <property type="project" value="UniProtKB-ARBA"/>
</dbReference>
<evidence type="ECO:0000313" key="9">
    <source>
        <dbReference type="EMBL" id="MRV75959.1"/>
    </source>
</evidence>
<keyword evidence="10" id="KW-1185">Reference proteome</keyword>
<dbReference type="GO" id="GO:0005886">
    <property type="term" value="C:plasma membrane"/>
    <property type="evidence" value="ECO:0007669"/>
    <property type="project" value="TreeGrafter"/>
</dbReference>
<keyword evidence="2" id="KW-1003">Cell membrane</keyword>
<proteinExistence type="inferred from homology"/>
<dbReference type="PANTHER" id="PTHR24220">
    <property type="entry name" value="IMPORT ATP-BINDING PROTEIN"/>
    <property type="match status" value="1"/>
</dbReference>
<evidence type="ECO:0000256" key="6">
    <source>
        <dbReference type="ARBA" id="ARBA00023251"/>
    </source>
</evidence>
<dbReference type="PROSITE" id="PS50893">
    <property type="entry name" value="ABC_TRANSPORTER_2"/>
    <property type="match status" value="1"/>
</dbReference>
<keyword evidence="3" id="KW-0547">Nucleotide-binding</keyword>
<dbReference type="PANTHER" id="PTHR24220:SF86">
    <property type="entry name" value="ABC TRANSPORTER ABCH.1"/>
    <property type="match status" value="1"/>
</dbReference>
<organism evidence="9 10">
    <name type="scientific">Pseudoduganella rivuli</name>
    <dbReference type="NCBI Taxonomy" id="2666085"/>
    <lineage>
        <taxon>Bacteria</taxon>
        <taxon>Pseudomonadati</taxon>
        <taxon>Pseudomonadota</taxon>
        <taxon>Betaproteobacteria</taxon>
        <taxon>Burkholderiales</taxon>
        <taxon>Oxalobacteraceae</taxon>
        <taxon>Telluria group</taxon>
        <taxon>Pseudoduganella</taxon>
    </lineage>
</organism>
<comment type="caution">
    <text evidence="9">The sequence shown here is derived from an EMBL/GenBank/DDBJ whole genome shotgun (WGS) entry which is preliminary data.</text>
</comment>
<dbReference type="GO" id="GO:0046677">
    <property type="term" value="P:response to antibiotic"/>
    <property type="evidence" value="ECO:0007669"/>
    <property type="project" value="UniProtKB-KW"/>
</dbReference>
<feature type="domain" description="ABC transporter" evidence="8">
    <location>
        <begin position="20"/>
        <end position="246"/>
    </location>
</feature>
<dbReference type="InterPro" id="IPR003593">
    <property type="entry name" value="AAA+_ATPase"/>
</dbReference>
<dbReference type="InterPro" id="IPR015854">
    <property type="entry name" value="ABC_transpr_LolD-like"/>
</dbReference>
<dbReference type="FunFam" id="3.40.50.300:FF:000032">
    <property type="entry name" value="Export ABC transporter ATP-binding protein"/>
    <property type="match status" value="1"/>
</dbReference>
<evidence type="ECO:0000259" key="8">
    <source>
        <dbReference type="PROSITE" id="PS50893"/>
    </source>
</evidence>
<dbReference type="RefSeq" id="WP_154380988.1">
    <property type="nucleotide sequence ID" value="NZ_WKJJ01000025.1"/>
</dbReference>
<dbReference type="GO" id="GO:0016887">
    <property type="term" value="F:ATP hydrolysis activity"/>
    <property type="evidence" value="ECO:0007669"/>
    <property type="project" value="InterPro"/>
</dbReference>